<sequence length="203" mass="22691">MAGTRTRRGTGSEQSRTARAAAIAEQLHHECALLLELYRKKETFAEELTIGGDRLVTVPPLSSQLSSNDMLWRLYSALQQCRNLLEHAIGREEGVGNDRNRTEYESQKKTVSDRLGHLLESTRLLLADGAGTAAFTPDPNNTEIDGPVNGSPFALKLWIYRIFNELEHWTLTASKTLKDLHPDGAAPKERGTRGKARGRRTRR</sequence>
<evidence type="ECO:0000313" key="3">
    <source>
        <dbReference type="RefSeq" id="XP_014050905.1"/>
    </source>
</evidence>
<dbReference type="OMA" id="DKLWRLH"/>
<dbReference type="GO" id="GO:0070120">
    <property type="term" value="P:ciliary neurotrophic factor-mediated signaling pathway"/>
    <property type="evidence" value="ECO:0007669"/>
    <property type="project" value="InterPro"/>
</dbReference>
<dbReference type="Proteomes" id="UP001652741">
    <property type="component" value="Chromosome ssa04"/>
</dbReference>
<dbReference type="PANTHER" id="PTHR15196">
    <property type="entry name" value="CILIARY NEUROTROPHIC FACTOR"/>
    <property type="match status" value="1"/>
</dbReference>
<dbReference type="Gene3D" id="1.20.1250.10">
    <property type="match status" value="1"/>
</dbReference>
<dbReference type="Bgee" id="ENSSSAG00000063749">
    <property type="expression patterns" value="Expressed in notochord and 25 other cell types or tissues"/>
</dbReference>
<name>A0A1S3RF11_SALSA</name>
<dbReference type="GO" id="GO:0043524">
    <property type="term" value="P:negative regulation of neuron apoptotic process"/>
    <property type="evidence" value="ECO:0007669"/>
    <property type="project" value="InterPro"/>
</dbReference>
<proteinExistence type="predicted"/>
<dbReference type="PANTHER" id="PTHR15196:SF1">
    <property type="entry name" value="CILIARY NEUROTROPHIC FACTOR"/>
    <property type="match status" value="1"/>
</dbReference>
<dbReference type="RefSeq" id="XP_014050905.1">
    <property type="nucleotide sequence ID" value="XM_014195430.2"/>
</dbReference>
<gene>
    <name evidence="3" type="primary">LOC106602677</name>
</gene>
<feature type="compositionally biased region" description="Basic and acidic residues" evidence="1">
    <location>
        <begin position="179"/>
        <end position="192"/>
    </location>
</feature>
<accession>A0A1S3RF11</accession>
<dbReference type="InterPro" id="IPR009079">
    <property type="entry name" value="4_helix_cytokine-like_core"/>
</dbReference>
<organism evidence="2 3">
    <name type="scientific">Salmo salar</name>
    <name type="common">Atlantic salmon</name>
    <dbReference type="NCBI Taxonomy" id="8030"/>
    <lineage>
        <taxon>Eukaryota</taxon>
        <taxon>Metazoa</taxon>
        <taxon>Chordata</taxon>
        <taxon>Craniata</taxon>
        <taxon>Vertebrata</taxon>
        <taxon>Euteleostomi</taxon>
        <taxon>Actinopterygii</taxon>
        <taxon>Neopterygii</taxon>
        <taxon>Teleostei</taxon>
        <taxon>Protacanthopterygii</taxon>
        <taxon>Salmoniformes</taxon>
        <taxon>Salmonidae</taxon>
        <taxon>Salmoninae</taxon>
        <taxon>Salmo</taxon>
    </lineage>
</organism>
<evidence type="ECO:0000313" key="2">
    <source>
        <dbReference type="Proteomes" id="UP001652741"/>
    </source>
</evidence>
<dbReference type="OrthoDB" id="8813321at2759"/>
<dbReference type="GeneID" id="106602677"/>
<dbReference type="PaxDb" id="8030-ENSSSAP00000071818"/>
<reference evidence="3" key="1">
    <citation type="submission" date="2025-08" db="UniProtKB">
        <authorList>
            <consortium name="RefSeq"/>
        </authorList>
    </citation>
    <scope>IDENTIFICATION</scope>
</reference>
<dbReference type="AlphaFoldDB" id="A0A1S3RF11"/>
<protein>
    <submittedName>
        <fullName evidence="3">Uncharacterized protein isoform X1</fullName>
    </submittedName>
</protein>
<dbReference type="InterPro" id="IPR000151">
    <property type="entry name" value="Ciliary_neurotrophic_fac_CNTF"/>
</dbReference>
<dbReference type="GO" id="GO:0005127">
    <property type="term" value="F:ciliary neurotrophic factor receptor binding"/>
    <property type="evidence" value="ECO:0007669"/>
    <property type="project" value="InterPro"/>
</dbReference>
<feature type="region of interest" description="Disordered" evidence="1">
    <location>
        <begin position="179"/>
        <end position="203"/>
    </location>
</feature>
<feature type="compositionally biased region" description="Basic residues" evidence="1">
    <location>
        <begin position="193"/>
        <end position="203"/>
    </location>
</feature>
<keyword evidence="2" id="KW-1185">Reference proteome</keyword>
<dbReference type="STRING" id="8030.ENSSSAP00000071818"/>
<dbReference type="KEGG" id="sasa:106602677"/>
<evidence type="ECO:0000256" key="1">
    <source>
        <dbReference type="SAM" id="MobiDB-lite"/>
    </source>
</evidence>